<evidence type="ECO:0000256" key="2">
    <source>
        <dbReference type="ARBA" id="ARBA00009446"/>
    </source>
</evidence>
<name>A0A6C0KTJ6_9ZZZZ</name>
<dbReference type="InterPro" id="IPR003602">
    <property type="entry name" value="Topo_IA_DNA-bd_dom"/>
</dbReference>
<evidence type="ECO:0000259" key="9">
    <source>
        <dbReference type="PROSITE" id="PS52039"/>
    </source>
</evidence>
<feature type="region of interest" description="Disordered" evidence="7">
    <location>
        <begin position="338"/>
        <end position="359"/>
    </location>
</feature>
<dbReference type="SMART" id="SM00437">
    <property type="entry name" value="TOP1Ac"/>
    <property type="match status" value="1"/>
</dbReference>
<evidence type="ECO:0000256" key="3">
    <source>
        <dbReference type="ARBA" id="ARBA00012891"/>
    </source>
</evidence>
<keyword evidence="6" id="KW-0413">Isomerase</keyword>
<feature type="domain" description="Topo IA-type catalytic" evidence="9">
    <location>
        <begin position="136"/>
        <end position="603"/>
    </location>
</feature>
<dbReference type="InterPro" id="IPR013497">
    <property type="entry name" value="Topo_IA_cen"/>
</dbReference>
<proteinExistence type="inferred from homology"/>
<dbReference type="InterPro" id="IPR023406">
    <property type="entry name" value="Topo_IA_AS"/>
</dbReference>
<dbReference type="Gene3D" id="2.70.20.10">
    <property type="entry name" value="Topoisomerase I, domain 3"/>
    <property type="match status" value="1"/>
</dbReference>
<dbReference type="InterPro" id="IPR003601">
    <property type="entry name" value="Topo_IA_2"/>
</dbReference>
<dbReference type="GO" id="GO:0003677">
    <property type="term" value="F:DNA binding"/>
    <property type="evidence" value="ECO:0007669"/>
    <property type="project" value="UniProtKB-KW"/>
</dbReference>
<reference evidence="10" key="1">
    <citation type="journal article" date="2020" name="Nature">
        <title>Giant virus diversity and host interactions through global metagenomics.</title>
        <authorList>
            <person name="Schulz F."/>
            <person name="Roux S."/>
            <person name="Paez-Espino D."/>
            <person name="Jungbluth S."/>
            <person name="Walsh D.A."/>
            <person name="Denef V.J."/>
            <person name="McMahon K.D."/>
            <person name="Konstantinidis K.T."/>
            <person name="Eloe-Fadrosh E.A."/>
            <person name="Kyrpides N.C."/>
            <person name="Woyke T."/>
        </authorList>
    </citation>
    <scope>NUCLEOTIDE SEQUENCE</scope>
    <source>
        <strain evidence="10">GVMAG-S-3300013094-109</strain>
    </source>
</reference>
<dbReference type="InterPro" id="IPR013824">
    <property type="entry name" value="Topo_IA_cen_sub1"/>
</dbReference>
<comment type="similarity">
    <text evidence="2">Belongs to the type IA topoisomerase family.</text>
</comment>
<dbReference type="InterPro" id="IPR013826">
    <property type="entry name" value="Topo_IA_cen_sub3"/>
</dbReference>
<dbReference type="SMART" id="SM00493">
    <property type="entry name" value="TOPRIM"/>
    <property type="match status" value="1"/>
</dbReference>
<dbReference type="PRINTS" id="PR00417">
    <property type="entry name" value="PRTPISMRASEI"/>
</dbReference>
<organism evidence="10">
    <name type="scientific">viral metagenome</name>
    <dbReference type="NCBI Taxonomy" id="1070528"/>
    <lineage>
        <taxon>unclassified sequences</taxon>
        <taxon>metagenomes</taxon>
        <taxon>organismal metagenomes</taxon>
    </lineage>
</organism>
<dbReference type="Gene3D" id="3.40.50.140">
    <property type="match status" value="1"/>
</dbReference>
<evidence type="ECO:0000313" key="10">
    <source>
        <dbReference type="EMBL" id="QHU21302.1"/>
    </source>
</evidence>
<protein>
    <recommendedName>
        <fullName evidence="3">DNA topoisomerase</fullName>
        <ecNumber evidence="3">5.6.2.1</ecNumber>
    </recommendedName>
</protein>
<accession>A0A6C0KTJ6</accession>
<dbReference type="CDD" id="cd00186">
    <property type="entry name" value="TOP1Ac"/>
    <property type="match status" value="1"/>
</dbReference>
<dbReference type="Gene3D" id="1.10.460.10">
    <property type="entry name" value="Topoisomerase I, domain 2"/>
    <property type="match status" value="2"/>
</dbReference>
<dbReference type="PANTHER" id="PTHR42785">
    <property type="entry name" value="DNA TOPOISOMERASE, TYPE IA, CORE"/>
    <property type="match status" value="1"/>
</dbReference>
<feature type="domain" description="Toprim" evidence="8">
    <location>
        <begin position="9"/>
        <end position="120"/>
    </location>
</feature>
<dbReference type="Pfam" id="PF01751">
    <property type="entry name" value="Toprim"/>
    <property type="match status" value="1"/>
</dbReference>
<evidence type="ECO:0000256" key="1">
    <source>
        <dbReference type="ARBA" id="ARBA00000213"/>
    </source>
</evidence>
<dbReference type="Gene3D" id="1.10.290.10">
    <property type="entry name" value="Topoisomerase I, domain 4"/>
    <property type="match status" value="1"/>
</dbReference>
<keyword evidence="5" id="KW-0238">DNA-binding</keyword>
<dbReference type="InterPro" id="IPR013825">
    <property type="entry name" value="Topo_IA_cen_sub2"/>
</dbReference>
<dbReference type="GO" id="GO:0003917">
    <property type="term" value="F:DNA topoisomerase type I (single strand cut, ATP-independent) activity"/>
    <property type="evidence" value="ECO:0007669"/>
    <property type="project" value="UniProtKB-EC"/>
</dbReference>
<evidence type="ECO:0000256" key="5">
    <source>
        <dbReference type="ARBA" id="ARBA00023125"/>
    </source>
</evidence>
<keyword evidence="4" id="KW-0799">Topoisomerase</keyword>
<evidence type="ECO:0000256" key="7">
    <source>
        <dbReference type="SAM" id="MobiDB-lite"/>
    </source>
</evidence>
<dbReference type="SMART" id="SM00436">
    <property type="entry name" value="TOP1Bc"/>
    <property type="match status" value="1"/>
</dbReference>
<dbReference type="EMBL" id="MN740989">
    <property type="protein sequence ID" value="QHU21302.1"/>
    <property type="molecule type" value="Genomic_DNA"/>
</dbReference>
<evidence type="ECO:0000259" key="8">
    <source>
        <dbReference type="PROSITE" id="PS50880"/>
    </source>
</evidence>
<dbReference type="Pfam" id="PF01131">
    <property type="entry name" value="Topoisom_bac"/>
    <property type="match status" value="1"/>
</dbReference>
<dbReference type="InterPro" id="IPR023405">
    <property type="entry name" value="Topo_IA_core_domain"/>
</dbReference>
<dbReference type="PROSITE" id="PS00396">
    <property type="entry name" value="TOPO_IA_1"/>
    <property type="match status" value="1"/>
</dbReference>
<dbReference type="AlphaFoldDB" id="A0A6C0KTJ6"/>
<evidence type="ECO:0000256" key="4">
    <source>
        <dbReference type="ARBA" id="ARBA00023029"/>
    </source>
</evidence>
<dbReference type="InterPro" id="IPR000380">
    <property type="entry name" value="Topo_IA"/>
</dbReference>
<comment type="catalytic activity">
    <reaction evidence="1">
        <text>ATP-independent breakage of single-stranded DNA, followed by passage and rejoining.</text>
        <dbReference type="EC" id="5.6.2.1"/>
    </reaction>
</comment>
<dbReference type="PANTHER" id="PTHR42785:SF1">
    <property type="entry name" value="DNA TOPOISOMERASE"/>
    <property type="match status" value="1"/>
</dbReference>
<dbReference type="GO" id="GO:0006265">
    <property type="term" value="P:DNA topological change"/>
    <property type="evidence" value="ECO:0007669"/>
    <property type="project" value="InterPro"/>
</dbReference>
<dbReference type="InterPro" id="IPR006171">
    <property type="entry name" value="TOPRIM_dom"/>
</dbReference>
<dbReference type="SUPFAM" id="SSF56712">
    <property type="entry name" value="Prokaryotic type I DNA topoisomerase"/>
    <property type="match status" value="1"/>
</dbReference>
<dbReference type="PROSITE" id="PS52039">
    <property type="entry name" value="TOPO_IA_2"/>
    <property type="match status" value="1"/>
</dbReference>
<sequence length="819" mass="94957">MYKKSNITTTLIIVESPAKCKKIEEYLGPTYKCVATFGHLRELKSLKDIDIQNDYKPTYSLYEDERKAKNIKNLRIAIHKAEEVILATDDDREGEAIAWHICQVFDLPIETTKRIIFHEITESAIINAVSHPRNINMNIVHSQQARQILDIIVGFQITPTLWSAISKNNKTGLSAGRCQTPALRIIYDNYLEIKESPGTKIYNTFGYFTNHCLKFEFNKNFENEEEVKMFLNKSSFFEHIYTVSQPKKMLKNPPQPLTTSRIQQLANNEMRISPKETMKNCQTLYEAGYITYMRTDSSKYCDEFIDSAKEYIEKKYNDKRYINPDIDSLSNCIKEGVQKNETDEKSSSQTQTKEAHEAIRPTNINLTEISEKATSKEKKLYKIIWERTIESCMSSAEVFQITANISSPYPDGKYAFSSELMDFPGWKIVSQKNIKDSGKNEKEFNYLKTIKENIIVPYKNITSSLTLKDLKHHYSEAKLVQMLEEKGIGRPSTFSMIVDKIQEREYVKKEDIVGKEIECIDFSLEERNITRIITKRTFGNEKNKLVIQPLGILVIEFLIKNFDNIFAYEYTKQMEDELDIISKGEKIWHNLCDLCYKEIDNSIKDTGDGLKKKEIKIDNEHSYIIGKNGPVIKCVKTNVDGNKVTFKPVKKDIDIHKLENGGYTLDEIIDKSNLFIILGDYQEEQLTLRKGKYGLYATWGEKTKNLSCFGNRPMENICFEDIKEILDKECNDNICKNNNETNEHAQDFGQEKPKNTTNIIRQVSNNISIRSGRYGDYIFYKTPKMKKPMFLKIGGFKGDYKKCHNDLIEQWVKDEYGVL</sequence>
<dbReference type="EC" id="5.6.2.1" evidence="3"/>
<evidence type="ECO:0000256" key="6">
    <source>
        <dbReference type="ARBA" id="ARBA00023235"/>
    </source>
</evidence>
<dbReference type="PROSITE" id="PS50880">
    <property type="entry name" value="TOPRIM"/>
    <property type="match status" value="1"/>
</dbReference>